<organism evidence="2">
    <name type="scientific">Candidatus Heimdallarchaeum endolithica</name>
    <dbReference type="NCBI Taxonomy" id="2876572"/>
    <lineage>
        <taxon>Archaea</taxon>
        <taxon>Promethearchaeati</taxon>
        <taxon>Candidatus Heimdallarchaeota</taxon>
        <taxon>Candidatus Heimdallarchaeia (ex Rinke et al. 2021) (nom. nud.)</taxon>
        <taxon>Candidatus Heimdallarchaeales</taxon>
        <taxon>Candidatus Heimdallarchaeaceae</taxon>
        <taxon>Candidatus Heimdallarchaeum</taxon>
    </lineage>
</organism>
<keyword evidence="1" id="KW-0472">Membrane</keyword>
<feature type="transmembrane region" description="Helical" evidence="1">
    <location>
        <begin position="146"/>
        <end position="173"/>
    </location>
</feature>
<evidence type="ECO:0000256" key="1">
    <source>
        <dbReference type="SAM" id="Phobius"/>
    </source>
</evidence>
<reference evidence="2" key="1">
    <citation type="journal article" date="2022" name="Nat. Microbiol.">
        <title>Unique mobile elements and scalable gene flow at the prokaryote-eukaryote boundary revealed by circularized Asgard archaea genomes.</title>
        <authorList>
            <person name="Wu F."/>
            <person name="Speth D.R."/>
            <person name="Philosof A."/>
            <person name="Cremiere A."/>
            <person name="Narayanan A."/>
            <person name="Barco R.A."/>
            <person name="Connon S.A."/>
            <person name="Amend J.P."/>
            <person name="Antoshechkin I.A."/>
            <person name="Orphan V.J."/>
        </authorList>
    </citation>
    <scope>NUCLEOTIDE SEQUENCE</scope>
    <source>
        <strain evidence="2">PR6</strain>
    </source>
</reference>
<keyword evidence="1" id="KW-0812">Transmembrane</keyword>
<dbReference type="EMBL" id="CP084167">
    <property type="protein sequence ID" value="UJG42578.1"/>
    <property type="molecule type" value="Genomic_DNA"/>
</dbReference>
<gene>
    <name evidence="2" type="ORF">K9W46_09280</name>
</gene>
<feature type="transmembrane region" description="Helical" evidence="1">
    <location>
        <begin position="21"/>
        <end position="44"/>
    </location>
</feature>
<proteinExistence type="predicted"/>
<name>A0A9Y1BP19_9ARCH</name>
<evidence type="ECO:0000313" key="2">
    <source>
        <dbReference type="EMBL" id="UJG42578.1"/>
    </source>
</evidence>
<feature type="transmembrane region" description="Helical" evidence="1">
    <location>
        <begin position="50"/>
        <end position="70"/>
    </location>
</feature>
<feature type="transmembrane region" description="Helical" evidence="1">
    <location>
        <begin position="182"/>
        <end position="201"/>
    </location>
</feature>
<protein>
    <submittedName>
        <fullName evidence="2">Uncharacterized protein</fullName>
    </submittedName>
</protein>
<dbReference type="AlphaFoldDB" id="A0A9Y1BP19"/>
<keyword evidence="1" id="KW-1133">Transmembrane helix</keyword>
<feature type="transmembrane region" description="Helical" evidence="1">
    <location>
        <begin position="77"/>
        <end position="98"/>
    </location>
</feature>
<dbReference type="Proteomes" id="UP001200513">
    <property type="component" value="Chromosome"/>
</dbReference>
<accession>A0A9Y1BP19</accession>
<sequence length="749" mass="82649">MTKEKEKEILDQEEKKKKWSFLGWGLLFLLIWTIALMFILEVALHPTDSIIATIVAYVLGLLGLGVFAGLTRSKWKVFVTFPLAIIIIFGAGYLLHLVNAPVYNPLAPVSERVFVIVDELDSITNTSISNNIPADLLNNLESIKQYAGFAFVVDLVISLPIFIFGTLSVTWIVQIFTQKPKWWVIFSAFFALIFFIIGMVMTPFVHLIIAGVVDLGTNMSVGALYMVNGFSYLQDLQNADQADINEAVNNLNLASEWFQKGGKDIELLLGALSMSPYLGDAADDFNHLFQAAFILLGGAGTFVNGSYQLFKGFDLISNALNTSSESLTMQGDQVKQTIDDDLFNQGIEYINEGLELFDNSSYVFDDALNEIEQVNWQEIKTELHELPIEGMDEIDSTLDQMEGYLSIFENATGLIDVLVSKPTFENGSQSNYATLIHFFFGAYNIMKAQEIIGDETNFTGTEIYFNRAGEHFNVTYNALQTKTVAQLVHSDTPILNGTVAFIVDMTGLAADLSFFGGDLGPVLIGLNSTLSVFSTGYENVSDYDTVRADLSESITNLENLQTSAHSLDTRISGIKENATTNIYGEFSETANEFASNFQAFNISSNLDNAYYIAQSFYYLFGAMKDLKEIKGYINAGATAFDGADYPTAYTNFLAANTSLDSSIKQMWNASYYFNQTTNNGMTQLSGSRDAIAIIYFSLISIQTDINVIVAIVEGGSPSPSEITEVNNRLDHINAVLVNVNNDLAQVKGQ</sequence>